<proteinExistence type="predicted"/>
<feature type="chain" id="PRO_5014827441" description="Secreted protein" evidence="2">
    <location>
        <begin position="23"/>
        <end position="238"/>
    </location>
</feature>
<evidence type="ECO:0000256" key="1">
    <source>
        <dbReference type="SAM" id="MobiDB-lite"/>
    </source>
</evidence>
<evidence type="ECO:0000256" key="2">
    <source>
        <dbReference type="SAM" id="SignalP"/>
    </source>
</evidence>
<evidence type="ECO:0000313" key="3">
    <source>
        <dbReference type="EMBL" id="PLW46709.1"/>
    </source>
</evidence>
<evidence type="ECO:0008006" key="5">
    <source>
        <dbReference type="Google" id="ProtNLM"/>
    </source>
</evidence>
<dbReference type="EMBL" id="PGCI01000037">
    <property type="protein sequence ID" value="PLW46709.1"/>
    <property type="molecule type" value="Genomic_DNA"/>
</dbReference>
<reference evidence="3 4" key="1">
    <citation type="submission" date="2017-11" db="EMBL/GenBank/DDBJ databases">
        <title>De novo assembly and phasing of dikaryotic genomes from two isolates of Puccinia coronata f. sp. avenae, the causal agent of oat crown rust.</title>
        <authorList>
            <person name="Miller M.E."/>
            <person name="Zhang Y."/>
            <person name="Omidvar V."/>
            <person name="Sperschneider J."/>
            <person name="Schwessinger B."/>
            <person name="Raley C."/>
            <person name="Palmer J.M."/>
            <person name="Garnica D."/>
            <person name="Upadhyaya N."/>
            <person name="Rathjen J."/>
            <person name="Taylor J.M."/>
            <person name="Park R.F."/>
            <person name="Dodds P.N."/>
            <person name="Hirsch C.D."/>
            <person name="Kianian S.F."/>
            <person name="Figueroa M."/>
        </authorList>
    </citation>
    <scope>NUCLEOTIDE SEQUENCE [LARGE SCALE GENOMIC DNA]</scope>
    <source>
        <strain evidence="3">12SD80</strain>
    </source>
</reference>
<feature type="region of interest" description="Disordered" evidence="1">
    <location>
        <begin position="77"/>
        <end position="109"/>
    </location>
</feature>
<gene>
    <name evidence="3" type="ORF">PCASD_03698</name>
</gene>
<comment type="caution">
    <text evidence="3">The sequence shown here is derived from an EMBL/GenBank/DDBJ whole genome shotgun (WGS) entry which is preliminary data.</text>
</comment>
<protein>
    <recommendedName>
        <fullName evidence="5">Secreted protein</fullName>
    </recommendedName>
</protein>
<dbReference type="AlphaFoldDB" id="A0A2N5V9P4"/>
<dbReference type="Proteomes" id="UP000235392">
    <property type="component" value="Unassembled WGS sequence"/>
</dbReference>
<feature type="signal peptide" evidence="2">
    <location>
        <begin position="1"/>
        <end position="22"/>
    </location>
</feature>
<organism evidence="3 4">
    <name type="scientific">Puccinia coronata f. sp. avenae</name>
    <dbReference type="NCBI Taxonomy" id="200324"/>
    <lineage>
        <taxon>Eukaryota</taxon>
        <taxon>Fungi</taxon>
        <taxon>Dikarya</taxon>
        <taxon>Basidiomycota</taxon>
        <taxon>Pucciniomycotina</taxon>
        <taxon>Pucciniomycetes</taxon>
        <taxon>Pucciniales</taxon>
        <taxon>Pucciniaceae</taxon>
        <taxon>Puccinia</taxon>
    </lineage>
</organism>
<keyword evidence="2" id="KW-0732">Signal</keyword>
<accession>A0A2N5V9P4</accession>
<evidence type="ECO:0000313" key="4">
    <source>
        <dbReference type="Proteomes" id="UP000235392"/>
    </source>
</evidence>
<sequence length="238" mass="26988">MSRLFMNFLVLSFILAAFDANASLPRPPAKATAGLENGGVTSVIDDLHLTEIAHPAEADPTCHQHEEKDPRIDKIANANKFPGESSGWRDSDSQLHHSHNNAPGNSDFHLLHGPEKEPQFFDTVDENVQSDHQADKDAILHSIKCYLAGDQLSDQDREKLGLWKIELEQEKIVAEYKSNLERIVRISEEQKDYAANNSQDQAKIDNFFQDHKFIIDTQKKIELLMQDKPSEEHQFGIH</sequence>
<name>A0A2N5V9P4_9BASI</name>